<dbReference type="AlphaFoldDB" id="A0A931CMU9"/>
<organism evidence="1 2">
    <name type="scientific">Arthrobacter terrae</name>
    <dbReference type="NCBI Taxonomy" id="2935737"/>
    <lineage>
        <taxon>Bacteria</taxon>
        <taxon>Bacillati</taxon>
        <taxon>Actinomycetota</taxon>
        <taxon>Actinomycetes</taxon>
        <taxon>Micrococcales</taxon>
        <taxon>Micrococcaceae</taxon>
        <taxon>Arthrobacter</taxon>
    </lineage>
</organism>
<gene>
    <name evidence="1" type="ORF">IV500_10515</name>
</gene>
<dbReference type="EMBL" id="JADNYM010000012">
    <property type="protein sequence ID" value="MBG0739817.1"/>
    <property type="molecule type" value="Genomic_DNA"/>
</dbReference>
<proteinExistence type="predicted"/>
<dbReference type="SUPFAM" id="SSF56784">
    <property type="entry name" value="HAD-like"/>
    <property type="match status" value="1"/>
</dbReference>
<dbReference type="InterPro" id="IPR024197">
    <property type="entry name" value="TPP-like"/>
</dbReference>
<keyword evidence="1" id="KW-0378">Hydrolase</keyword>
<accession>A0A931CMU9</accession>
<dbReference type="Gene3D" id="3.40.50.1000">
    <property type="entry name" value="HAD superfamily/HAD-like"/>
    <property type="match status" value="1"/>
</dbReference>
<protein>
    <submittedName>
        <fullName evidence="1">HAD family hydrolase</fullName>
    </submittedName>
</protein>
<dbReference type="GO" id="GO:0016787">
    <property type="term" value="F:hydrolase activity"/>
    <property type="evidence" value="ECO:0007669"/>
    <property type="project" value="UniProtKB-KW"/>
</dbReference>
<dbReference type="InterPro" id="IPR036412">
    <property type="entry name" value="HAD-like_sf"/>
</dbReference>
<dbReference type="PIRSF" id="PIRSF030802">
    <property type="entry name" value="UCP030802"/>
    <property type="match status" value="1"/>
</dbReference>
<evidence type="ECO:0000313" key="2">
    <source>
        <dbReference type="Proteomes" id="UP000655366"/>
    </source>
</evidence>
<keyword evidence="2" id="KW-1185">Reference proteome</keyword>
<comment type="caution">
    <text evidence="1">The sequence shown here is derived from an EMBL/GenBank/DDBJ whole genome shotgun (WGS) entry which is preliminary data.</text>
</comment>
<dbReference type="Proteomes" id="UP000655366">
    <property type="component" value="Unassembled WGS sequence"/>
</dbReference>
<evidence type="ECO:0000313" key="1">
    <source>
        <dbReference type="EMBL" id="MBG0739817.1"/>
    </source>
</evidence>
<reference evidence="1 2" key="1">
    <citation type="submission" date="2020-11" db="EMBL/GenBank/DDBJ databases">
        <title>Arthrobacter antarcticus sp. nov., isolated from Antarctic Soil.</title>
        <authorList>
            <person name="Li J."/>
        </authorList>
    </citation>
    <scope>NUCLEOTIDE SEQUENCE [LARGE SCALE GENOMIC DNA]</scope>
    <source>
        <strain evidence="1 2">Z1-20</strain>
    </source>
</reference>
<name>A0A931CMU9_9MICC</name>
<sequence>MPPLLACDLDRTLIYSPKAFWLDVPDEQAPPIVVVELYQGIPISFMTRTAETLLLALKAAATVVPVTTRTAAQYRRVRLPGPEQEYAVTTNGGVLLHHGQPDAHWHASIARRTAAHCAPLQTVEAILADPAFSSWILKLRHAEDLFIYAIVDREAMPEDFVAGLEQQCLALGWTVSLQGRKLYCVPQPVTKSSAVAEVQRRTGAGTVIAAGDSLLDRQMLAEANIAFRPAHGELDDGGYRSSNLTVTTARGIMAGEELLLRMGRVVEQFQLARQG</sequence>
<dbReference type="InterPro" id="IPR023214">
    <property type="entry name" value="HAD_sf"/>
</dbReference>